<reference evidence="1 2" key="1">
    <citation type="submission" date="2017-09" db="EMBL/GenBank/DDBJ databases">
        <title>Large-scale bioinformatics analysis of Bacillus genomes uncovers conserved roles of natural products in bacterial physiology.</title>
        <authorList>
            <consortium name="Agbiome Team Llc"/>
            <person name="Bleich R.M."/>
            <person name="Grubbs K.J."/>
            <person name="Santa Maria K.C."/>
            <person name="Allen S.E."/>
            <person name="Farag S."/>
            <person name="Shank E.A."/>
            <person name="Bowers A."/>
        </authorList>
    </citation>
    <scope>NUCLEOTIDE SEQUENCE [LARGE SCALE GENOMIC DNA]</scope>
    <source>
        <strain evidence="1 2">AFS065400</strain>
    </source>
</reference>
<proteinExistence type="predicted"/>
<sequence length="77" mass="9428">MRSTSDYHILIVTEKEELKPFNQKKENIRKELELICLQDQKYQQKFFEELFKEADLKILDKDLKDTFIELNLYLKCI</sequence>
<evidence type="ECO:0000313" key="2">
    <source>
        <dbReference type="Proteomes" id="UP000226106"/>
    </source>
</evidence>
<evidence type="ECO:0000313" key="1">
    <source>
        <dbReference type="EMBL" id="PFT45883.1"/>
    </source>
</evidence>
<gene>
    <name evidence="1" type="ORF">COK72_13980</name>
</gene>
<organism evidence="1 2">
    <name type="scientific">Bacillus thuringiensis</name>
    <dbReference type="NCBI Taxonomy" id="1428"/>
    <lineage>
        <taxon>Bacteria</taxon>
        <taxon>Bacillati</taxon>
        <taxon>Bacillota</taxon>
        <taxon>Bacilli</taxon>
        <taxon>Bacillales</taxon>
        <taxon>Bacillaceae</taxon>
        <taxon>Bacillus</taxon>
        <taxon>Bacillus cereus group</taxon>
    </lineage>
</organism>
<name>A0A9X7FVV6_BACTU</name>
<dbReference type="EMBL" id="NVCO01000039">
    <property type="protein sequence ID" value="PFT45883.1"/>
    <property type="molecule type" value="Genomic_DNA"/>
</dbReference>
<protein>
    <submittedName>
        <fullName evidence="1">Uncharacterized protein</fullName>
    </submittedName>
</protein>
<dbReference type="Proteomes" id="UP000226106">
    <property type="component" value="Unassembled WGS sequence"/>
</dbReference>
<comment type="caution">
    <text evidence="1">The sequence shown here is derived from an EMBL/GenBank/DDBJ whole genome shotgun (WGS) entry which is preliminary data.</text>
</comment>
<accession>A0A9X7FVV6</accession>
<dbReference type="AlphaFoldDB" id="A0A9X7FVV6"/>